<dbReference type="Gene3D" id="1.10.510.10">
    <property type="entry name" value="Transferase(Phosphotransferase) domain 1"/>
    <property type="match status" value="1"/>
</dbReference>
<gene>
    <name evidence="3" type="primary">LOC103511159</name>
</gene>
<protein>
    <submittedName>
        <fullName evidence="3">Probable serine/threonine-protein kinase DDB_G0268642</fullName>
    </submittedName>
</protein>
<keyword evidence="3" id="KW-0418">Kinase</keyword>
<evidence type="ECO:0000256" key="1">
    <source>
        <dbReference type="SAM" id="Coils"/>
    </source>
</evidence>
<feature type="coiled-coil region" evidence="1">
    <location>
        <begin position="75"/>
        <end position="102"/>
    </location>
</feature>
<reference evidence="3" key="1">
    <citation type="submission" date="2025-08" db="UniProtKB">
        <authorList>
            <consortium name="RefSeq"/>
        </authorList>
    </citation>
    <scope>IDENTIFICATION</scope>
</reference>
<dbReference type="GO" id="GO:0016301">
    <property type="term" value="F:kinase activity"/>
    <property type="evidence" value="ECO:0007669"/>
    <property type="project" value="UniProtKB-KW"/>
</dbReference>
<keyword evidence="2" id="KW-1185">Reference proteome</keyword>
<dbReference type="PaxDb" id="121845-A0A3Q0IX59"/>
<evidence type="ECO:0000313" key="2">
    <source>
        <dbReference type="Proteomes" id="UP000079169"/>
    </source>
</evidence>
<dbReference type="KEGG" id="dci:103511159"/>
<dbReference type="RefSeq" id="XP_026680814.1">
    <property type="nucleotide sequence ID" value="XM_026825013.1"/>
</dbReference>
<sequence>MLINFSTDMEKSKEITKLKMGHMPPRISSKYPHFAKIISKLLDVNPKHRPSASQILLYLDERKRLSSEDDKDGIIDELKLDLAKKNEEIEKLHSIIQQLKQNAS</sequence>
<dbReference type="InterPro" id="IPR011009">
    <property type="entry name" value="Kinase-like_dom_sf"/>
</dbReference>
<dbReference type="Proteomes" id="UP000079169">
    <property type="component" value="Unplaced"/>
</dbReference>
<dbReference type="GeneID" id="103511159"/>
<keyword evidence="1" id="KW-0175">Coiled coil</keyword>
<name>A0A3Q0IX59_DIACI</name>
<evidence type="ECO:0000313" key="3">
    <source>
        <dbReference type="RefSeq" id="XP_026680814.1"/>
    </source>
</evidence>
<organism evidence="2 3">
    <name type="scientific">Diaphorina citri</name>
    <name type="common">Asian citrus psyllid</name>
    <dbReference type="NCBI Taxonomy" id="121845"/>
    <lineage>
        <taxon>Eukaryota</taxon>
        <taxon>Metazoa</taxon>
        <taxon>Ecdysozoa</taxon>
        <taxon>Arthropoda</taxon>
        <taxon>Hexapoda</taxon>
        <taxon>Insecta</taxon>
        <taxon>Pterygota</taxon>
        <taxon>Neoptera</taxon>
        <taxon>Paraneoptera</taxon>
        <taxon>Hemiptera</taxon>
        <taxon>Sternorrhyncha</taxon>
        <taxon>Psylloidea</taxon>
        <taxon>Psyllidae</taxon>
        <taxon>Diaphorininae</taxon>
        <taxon>Diaphorina</taxon>
    </lineage>
</organism>
<accession>A0A3Q0IX59</accession>
<dbReference type="SUPFAM" id="SSF56112">
    <property type="entry name" value="Protein kinase-like (PK-like)"/>
    <property type="match status" value="1"/>
</dbReference>
<proteinExistence type="predicted"/>
<keyword evidence="3" id="KW-0808">Transferase</keyword>
<dbReference type="STRING" id="121845.A0A3Q0IX59"/>
<dbReference type="AlphaFoldDB" id="A0A3Q0IX59"/>